<dbReference type="InterPro" id="IPR037185">
    <property type="entry name" value="EmrE-like"/>
</dbReference>
<dbReference type="PANTHER" id="PTHR22911">
    <property type="entry name" value="ACYL-MALONYL CONDENSING ENZYME-RELATED"/>
    <property type="match status" value="1"/>
</dbReference>
<name>A0AAD4LC17_9AGAM</name>
<evidence type="ECO:0000256" key="4">
    <source>
        <dbReference type="ARBA" id="ARBA00023136"/>
    </source>
</evidence>
<accession>A0AAD4LC17</accession>
<keyword evidence="4 6" id="KW-0472">Membrane</keyword>
<feature type="domain" description="EamA" evidence="7">
    <location>
        <begin position="66"/>
        <end position="203"/>
    </location>
</feature>
<evidence type="ECO:0000313" key="8">
    <source>
        <dbReference type="EMBL" id="KAH8986201.1"/>
    </source>
</evidence>
<dbReference type="SUPFAM" id="SSF103481">
    <property type="entry name" value="Multidrug resistance efflux transporter EmrE"/>
    <property type="match status" value="2"/>
</dbReference>
<dbReference type="GO" id="GO:0016020">
    <property type="term" value="C:membrane"/>
    <property type="evidence" value="ECO:0007669"/>
    <property type="project" value="UniProtKB-SubCell"/>
</dbReference>
<protein>
    <submittedName>
        <fullName evidence="8">Integral membrane protein DUF6</fullName>
    </submittedName>
</protein>
<dbReference type="Proteomes" id="UP001201163">
    <property type="component" value="Unassembled WGS sequence"/>
</dbReference>
<dbReference type="PANTHER" id="PTHR22911:SF6">
    <property type="entry name" value="SOLUTE CARRIER FAMILY 35 MEMBER G1"/>
    <property type="match status" value="1"/>
</dbReference>
<feature type="transmembrane region" description="Helical" evidence="6">
    <location>
        <begin position="189"/>
        <end position="209"/>
    </location>
</feature>
<evidence type="ECO:0000256" key="1">
    <source>
        <dbReference type="ARBA" id="ARBA00004141"/>
    </source>
</evidence>
<feature type="domain" description="EamA" evidence="7">
    <location>
        <begin position="231"/>
        <end position="361"/>
    </location>
</feature>
<organism evidence="8 9">
    <name type="scientific">Lactarius akahatsu</name>
    <dbReference type="NCBI Taxonomy" id="416441"/>
    <lineage>
        <taxon>Eukaryota</taxon>
        <taxon>Fungi</taxon>
        <taxon>Dikarya</taxon>
        <taxon>Basidiomycota</taxon>
        <taxon>Agaricomycotina</taxon>
        <taxon>Agaricomycetes</taxon>
        <taxon>Russulales</taxon>
        <taxon>Russulaceae</taxon>
        <taxon>Lactarius</taxon>
    </lineage>
</organism>
<dbReference type="AlphaFoldDB" id="A0AAD4LC17"/>
<proteinExistence type="predicted"/>
<feature type="transmembrane region" description="Helical" evidence="6">
    <location>
        <begin position="163"/>
        <end position="180"/>
    </location>
</feature>
<evidence type="ECO:0000259" key="7">
    <source>
        <dbReference type="Pfam" id="PF00892"/>
    </source>
</evidence>
<reference evidence="8" key="1">
    <citation type="submission" date="2022-01" db="EMBL/GenBank/DDBJ databases">
        <title>Comparative genomics reveals a dynamic genome evolution in the ectomycorrhizal milk-cap (Lactarius) mushrooms.</title>
        <authorList>
            <consortium name="DOE Joint Genome Institute"/>
            <person name="Lebreton A."/>
            <person name="Tang N."/>
            <person name="Kuo A."/>
            <person name="LaButti K."/>
            <person name="Drula E."/>
            <person name="Barry K."/>
            <person name="Clum A."/>
            <person name="Lipzen A."/>
            <person name="Mousain D."/>
            <person name="Ng V."/>
            <person name="Wang R."/>
            <person name="Wang X."/>
            <person name="Dai Y."/>
            <person name="Henrissat B."/>
            <person name="Grigoriev I.V."/>
            <person name="Guerin-Laguette A."/>
            <person name="Yu F."/>
            <person name="Martin F.M."/>
        </authorList>
    </citation>
    <scope>NUCLEOTIDE SEQUENCE</scope>
    <source>
        <strain evidence="8">QP</strain>
    </source>
</reference>
<feature type="transmembrane region" description="Helical" evidence="6">
    <location>
        <begin position="130"/>
        <end position="151"/>
    </location>
</feature>
<feature type="transmembrane region" description="Helical" evidence="6">
    <location>
        <begin position="322"/>
        <end position="339"/>
    </location>
</feature>
<feature type="transmembrane region" description="Helical" evidence="6">
    <location>
        <begin position="66"/>
        <end position="88"/>
    </location>
</feature>
<evidence type="ECO:0000256" key="2">
    <source>
        <dbReference type="ARBA" id="ARBA00022692"/>
    </source>
</evidence>
<feature type="transmembrane region" description="Helical" evidence="6">
    <location>
        <begin position="288"/>
        <end position="310"/>
    </location>
</feature>
<feature type="transmembrane region" description="Helical" evidence="6">
    <location>
        <begin position="100"/>
        <end position="118"/>
    </location>
</feature>
<feature type="transmembrane region" description="Helical" evidence="6">
    <location>
        <begin position="260"/>
        <end position="282"/>
    </location>
</feature>
<dbReference type="Pfam" id="PF00892">
    <property type="entry name" value="EamA"/>
    <property type="match status" value="2"/>
</dbReference>
<sequence>MATARPVYPSAISCVVSSPYFELPAGEESASLPDETSPLLQPKHTPRRAISEWWNSVRSPFFDDNLGLLLVAASQFFFSVMNMSVKWLNSSDEAVPTLELIQVRMAITYVCSVAYMYWKRIPDPLLGPKSVRTLLVLRGFAGFSTLSGAYFSLQHLSLSDATVLTFVAPILTGFSGAILLKEPLSIGEIVAGLCSFVGIVLISRPQFLFGGSQAFLDPSEGLSPTERMLSISAALIGVLGATGTYTVLRAIGKRAHVLHSLTFFSSQSVLVSTLGVILFKIPLVMPTLISWLAMLLIAVLGLIAQILLAMGLQRETAGRGTLAVYTSIIFAVMFEFTVFHTTPSALSITGALIIMSSAIYTTLSKRKTATNTASGTTSERSAGGASAPDCDDDPEA</sequence>
<gene>
    <name evidence="8" type="ORF">EDB92DRAFT_1277238</name>
</gene>
<keyword evidence="3 6" id="KW-1133">Transmembrane helix</keyword>
<keyword evidence="2 6" id="KW-0812">Transmembrane</keyword>
<dbReference type="EMBL" id="JAKELL010000056">
    <property type="protein sequence ID" value="KAH8986201.1"/>
    <property type="molecule type" value="Genomic_DNA"/>
</dbReference>
<keyword evidence="9" id="KW-1185">Reference proteome</keyword>
<evidence type="ECO:0000256" key="5">
    <source>
        <dbReference type="SAM" id="MobiDB-lite"/>
    </source>
</evidence>
<feature type="compositionally biased region" description="Polar residues" evidence="5">
    <location>
        <begin position="369"/>
        <end position="380"/>
    </location>
</feature>
<feature type="transmembrane region" description="Helical" evidence="6">
    <location>
        <begin position="345"/>
        <end position="363"/>
    </location>
</feature>
<evidence type="ECO:0000256" key="6">
    <source>
        <dbReference type="SAM" id="Phobius"/>
    </source>
</evidence>
<comment type="caution">
    <text evidence="8">The sequence shown here is derived from an EMBL/GenBank/DDBJ whole genome shotgun (WGS) entry which is preliminary data.</text>
</comment>
<evidence type="ECO:0000313" key="9">
    <source>
        <dbReference type="Proteomes" id="UP001201163"/>
    </source>
</evidence>
<evidence type="ECO:0000256" key="3">
    <source>
        <dbReference type="ARBA" id="ARBA00022989"/>
    </source>
</evidence>
<feature type="region of interest" description="Disordered" evidence="5">
    <location>
        <begin position="369"/>
        <end position="396"/>
    </location>
</feature>
<comment type="subcellular location">
    <subcellularLocation>
        <location evidence="1">Membrane</location>
        <topology evidence="1">Multi-pass membrane protein</topology>
    </subcellularLocation>
</comment>
<feature type="transmembrane region" description="Helical" evidence="6">
    <location>
        <begin position="229"/>
        <end position="248"/>
    </location>
</feature>
<dbReference type="InterPro" id="IPR000620">
    <property type="entry name" value="EamA_dom"/>
</dbReference>